<reference evidence="1 2" key="1">
    <citation type="journal article" date="2019" name="Mol. Biol. Evol.">
        <title>Blast fungal genomes show frequent chromosomal changes, gene gains and losses, and effector gene turnover.</title>
        <authorList>
            <person name="Gomez Luciano L.B."/>
            <person name="Jason Tsai I."/>
            <person name="Chuma I."/>
            <person name="Tosa Y."/>
            <person name="Chen Y.H."/>
            <person name="Li J.Y."/>
            <person name="Li M.Y."/>
            <person name="Jade Lu M.Y."/>
            <person name="Nakayashiki H."/>
            <person name="Li W.H."/>
        </authorList>
    </citation>
    <scope>NUCLEOTIDE SEQUENCE [LARGE SCALE GENOMIC DNA]</scope>
    <source>
        <strain evidence="1">MZ5-1-6</strain>
    </source>
</reference>
<evidence type="ECO:0000313" key="2">
    <source>
        <dbReference type="Proteomes" id="UP000294847"/>
    </source>
</evidence>
<dbReference type="Proteomes" id="UP000294847">
    <property type="component" value="Chromosome 6"/>
</dbReference>
<proteinExistence type="predicted"/>
<gene>
    <name evidence="1" type="ORF">PoMZ_05747</name>
</gene>
<evidence type="ECO:0000313" key="1">
    <source>
        <dbReference type="EMBL" id="QBZ64056.1"/>
    </source>
</evidence>
<protein>
    <submittedName>
        <fullName evidence="1">Uncharacterized protein</fullName>
    </submittedName>
</protein>
<sequence>MAVEKTLRLSSPFYTLVESSIYDGTDDSAHGTASAFVIETGSYSRCYTTQPTRYTHAAEQLWTNRLPSLTHVKQVVLQWR</sequence>
<name>A0A4P7NQK7_PYROR</name>
<accession>A0A4P7NQK7</accession>
<dbReference type="AlphaFoldDB" id="A0A4P7NQK7"/>
<dbReference type="EMBL" id="CP034209">
    <property type="protein sequence ID" value="QBZ64056.1"/>
    <property type="molecule type" value="Genomic_DNA"/>
</dbReference>
<organism evidence="1 2">
    <name type="scientific">Pyricularia oryzae</name>
    <name type="common">Rice blast fungus</name>
    <name type="synonym">Magnaporthe oryzae</name>
    <dbReference type="NCBI Taxonomy" id="318829"/>
    <lineage>
        <taxon>Eukaryota</taxon>
        <taxon>Fungi</taxon>
        <taxon>Dikarya</taxon>
        <taxon>Ascomycota</taxon>
        <taxon>Pezizomycotina</taxon>
        <taxon>Sordariomycetes</taxon>
        <taxon>Sordariomycetidae</taxon>
        <taxon>Magnaporthales</taxon>
        <taxon>Pyriculariaceae</taxon>
        <taxon>Pyricularia</taxon>
    </lineage>
</organism>